<evidence type="ECO:0000256" key="2">
    <source>
        <dbReference type="SAM" id="Phobius"/>
    </source>
</evidence>
<dbReference type="Pfam" id="PF14258">
    <property type="entry name" value="DUF4350"/>
    <property type="match status" value="1"/>
</dbReference>
<feature type="compositionally biased region" description="Low complexity" evidence="1">
    <location>
        <begin position="1"/>
        <end position="61"/>
    </location>
</feature>
<evidence type="ECO:0000256" key="1">
    <source>
        <dbReference type="SAM" id="MobiDB-lite"/>
    </source>
</evidence>
<name>A0ABZ1WCP7_9ACTN</name>
<feature type="transmembrane region" description="Helical" evidence="2">
    <location>
        <begin position="93"/>
        <end position="111"/>
    </location>
</feature>
<feature type="region of interest" description="Disordered" evidence="1">
    <location>
        <begin position="1"/>
        <end position="82"/>
    </location>
</feature>
<proteinExistence type="predicted"/>
<protein>
    <submittedName>
        <fullName evidence="4">DUF4350 domain-containing protein</fullName>
    </submittedName>
</protein>
<keyword evidence="5" id="KW-1185">Reference proteome</keyword>
<evidence type="ECO:0000313" key="4">
    <source>
        <dbReference type="EMBL" id="WUS58557.1"/>
    </source>
</evidence>
<evidence type="ECO:0000313" key="5">
    <source>
        <dbReference type="Proteomes" id="UP001432014"/>
    </source>
</evidence>
<dbReference type="RefSeq" id="WP_329495224.1">
    <property type="nucleotide sequence ID" value="NZ_CP108460.1"/>
</dbReference>
<dbReference type="InterPro" id="IPR025646">
    <property type="entry name" value="DUF4350"/>
</dbReference>
<gene>
    <name evidence="4" type="ORF">OG469_25395</name>
</gene>
<evidence type="ECO:0000259" key="3">
    <source>
        <dbReference type="Pfam" id="PF14258"/>
    </source>
</evidence>
<reference evidence="4 5" key="1">
    <citation type="submission" date="2022-10" db="EMBL/GenBank/DDBJ databases">
        <title>The complete genomes of actinobacterial strains from the NBC collection.</title>
        <authorList>
            <person name="Joergensen T.S."/>
            <person name="Alvarez Arevalo M."/>
            <person name="Sterndorff E.B."/>
            <person name="Faurdal D."/>
            <person name="Vuksanovic O."/>
            <person name="Mourched A.-S."/>
            <person name="Charusanti P."/>
            <person name="Shaw S."/>
            <person name="Blin K."/>
            <person name="Weber T."/>
        </authorList>
    </citation>
    <scope>NUCLEOTIDE SEQUENCE [LARGE SCALE GENOMIC DNA]</scope>
    <source>
        <strain evidence="4 5">NBC_01247</strain>
    </source>
</reference>
<dbReference type="Proteomes" id="UP001432014">
    <property type="component" value="Chromosome"/>
</dbReference>
<sequence>MTSTGTPAPATGPDVPPAHQAPQAPQAPQSAPATPALPSLQVPAQGAAAPPAAGLPTGLADDTADSTADDAPGDGPGTSLTPSARTLWLRSRWFLLAGAVLLVTGLLLAGLKGEDRYPPLDPRSTDPGGTHAVVRLLEQQGLSAGTTTDPAAPAAGAETFVVPEPDRLTAYQLRALAAARHSRLVLIAPSSETLDLLAPTVTPSGQGDLQDYVAPATSSAACSLPDAVRAGSAQLGGLLYRPGPKGTGCYPRHNAYPLVQEPTGTGTDVVVLGSGAFLTNDKIDEDGNASLALGLLGSRPRLTWLLPDYSAPTPADRQKELTDFIPEGWYWAGLQLAVAALLAAAWRARRLGPVVAENLPVVVRAAETTEGRARLYRRAKARGRAADALRRAASTRLAPALGVPLLHGAPDPVALCAAVADRLAGDSTAAAVQFLLYGPAPTDDAALLRLADDLDALERQVRQP</sequence>
<feature type="compositionally biased region" description="Acidic residues" evidence="1">
    <location>
        <begin position="62"/>
        <end position="72"/>
    </location>
</feature>
<keyword evidence="2" id="KW-0472">Membrane</keyword>
<organism evidence="4 5">
    <name type="scientific">Kitasatospora herbaricolor</name>
    <dbReference type="NCBI Taxonomy" id="68217"/>
    <lineage>
        <taxon>Bacteria</taxon>
        <taxon>Bacillati</taxon>
        <taxon>Actinomycetota</taxon>
        <taxon>Actinomycetes</taxon>
        <taxon>Kitasatosporales</taxon>
        <taxon>Streptomycetaceae</taxon>
        <taxon>Kitasatospora</taxon>
    </lineage>
</organism>
<feature type="domain" description="DUF4350" evidence="3">
    <location>
        <begin position="122"/>
        <end position="296"/>
    </location>
</feature>
<accession>A0ABZ1WCP7</accession>
<keyword evidence="2" id="KW-0812">Transmembrane</keyword>
<keyword evidence="2" id="KW-1133">Transmembrane helix</keyword>
<dbReference type="EMBL" id="CP108482">
    <property type="protein sequence ID" value="WUS58557.1"/>
    <property type="molecule type" value="Genomic_DNA"/>
</dbReference>